<sequence>MDAIIDTPVEAKKAPVVVERILTTLGGIRSVLDIGCGDGIVRLHLPAGVRYLGIDADAGLRVPVRAANVIYMKPGESAFDHVPDEPFDAVLLLDVLEHTQDFTGLFIQACAKSPRYVVVTLPNEMNGVRRLAFLRGRCPPEQSIAQVGKPDGHRHMWLVDPDVATEVLLRTAGPLGYRLRQRHDWRLWPRSPVKRLAYRLLCAVASARVWSFHTVLVFERVPSAG</sequence>
<organism evidence="1 2">
    <name type="scientific">Rhodospirillum centenum (strain ATCC 51521 / SW)</name>
    <dbReference type="NCBI Taxonomy" id="414684"/>
    <lineage>
        <taxon>Bacteria</taxon>
        <taxon>Pseudomonadati</taxon>
        <taxon>Pseudomonadota</taxon>
        <taxon>Alphaproteobacteria</taxon>
        <taxon>Rhodospirillales</taxon>
        <taxon>Rhodospirillaceae</taxon>
        <taxon>Rhodospirillum</taxon>
    </lineage>
</organism>
<evidence type="ECO:0000313" key="2">
    <source>
        <dbReference type="Proteomes" id="UP000001591"/>
    </source>
</evidence>
<name>B6IYI1_RHOCS</name>
<dbReference type="eggNOG" id="COG2227">
    <property type="taxonomic scope" value="Bacteria"/>
</dbReference>
<dbReference type="Gene3D" id="3.40.50.150">
    <property type="entry name" value="Vaccinia Virus protein VP39"/>
    <property type="match status" value="1"/>
</dbReference>
<gene>
    <name evidence="1" type="ordered locus">RC1_4015</name>
</gene>
<dbReference type="HOGENOM" id="CLU_1229084_0_0_5"/>
<dbReference type="STRING" id="414684.RC1_4015"/>
<dbReference type="Pfam" id="PF13489">
    <property type="entry name" value="Methyltransf_23"/>
    <property type="match status" value="1"/>
</dbReference>
<proteinExistence type="predicted"/>
<evidence type="ECO:0000313" key="1">
    <source>
        <dbReference type="EMBL" id="ACJ01355.1"/>
    </source>
</evidence>
<dbReference type="EMBL" id="CP000613">
    <property type="protein sequence ID" value="ACJ01355.1"/>
    <property type="molecule type" value="Genomic_DNA"/>
</dbReference>
<protein>
    <submittedName>
        <fullName evidence="1">Uncharacterized protein</fullName>
    </submittedName>
</protein>
<keyword evidence="2" id="KW-1185">Reference proteome</keyword>
<dbReference type="KEGG" id="rce:RC1_4015"/>
<dbReference type="InterPro" id="IPR029063">
    <property type="entry name" value="SAM-dependent_MTases_sf"/>
</dbReference>
<reference evidence="1 2" key="1">
    <citation type="journal article" date="2010" name="BMC Genomics">
        <title>Metabolic flexibility revealed in the genome of the cyst-forming alpha-1 proteobacterium Rhodospirillum centenum.</title>
        <authorList>
            <person name="Lu Y.K."/>
            <person name="Marden J."/>
            <person name="Han M."/>
            <person name="Swingley W.D."/>
            <person name="Mastrian S.D."/>
            <person name="Chowdhury S.R."/>
            <person name="Hao J."/>
            <person name="Helmy T."/>
            <person name="Kim S."/>
            <person name="Kurdoglu A.A."/>
            <person name="Matthies H.J."/>
            <person name="Rollo D."/>
            <person name="Stothard P."/>
            <person name="Blankenship R.E."/>
            <person name="Bauer C.E."/>
            <person name="Touchman J.W."/>
        </authorList>
    </citation>
    <scope>NUCLEOTIDE SEQUENCE [LARGE SCALE GENOMIC DNA]</scope>
    <source>
        <strain evidence="2">ATCC 51521 / SW</strain>
    </source>
</reference>
<dbReference type="AlphaFoldDB" id="B6IYI1"/>
<dbReference type="CDD" id="cd02440">
    <property type="entry name" value="AdoMet_MTases"/>
    <property type="match status" value="1"/>
</dbReference>
<dbReference type="RefSeq" id="WP_012569128.1">
    <property type="nucleotide sequence ID" value="NC_011420.2"/>
</dbReference>
<dbReference type="SUPFAM" id="SSF53335">
    <property type="entry name" value="S-adenosyl-L-methionine-dependent methyltransferases"/>
    <property type="match status" value="1"/>
</dbReference>
<accession>B6IYI1</accession>
<dbReference type="Proteomes" id="UP000001591">
    <property type="component" value="Chromosome"/>
</dbReference>